<reference evidence="2 3" key="2">
    <citation type="journal article" date="2017" name="Front. Plant Sci.">
        <title>Gene Classification and Mining of Molecular Markers Useful in Red Clover (Trifolium pratense) Breeding.</title>
        <authorList>
            <person name="Istvanek J."/>
            <person name="Dluhosova J."/>
            <person name="Dluhos P."/>
            <person name="Patkova L."/>
            <person name="Nedelnik J."/>
            <person name="Repkova J."/>
        </authorList>
    </citation>
    <scope>NUCLEOTIDE SEQUENCE [LARGE SCALE GENOMIC DNA]</scope>
    <source>
        <strain evidence="3">cv. Tatra</strain>
        <tissue evidence="2">Young leaves</tissue>
    </source>
</reference>
<sequence>MCVDFTDLNKACPKDPYPLPNIDRLIDGASGCNMPSFTDAYYGYNQIRMNPMDAPHTAFMSDTCNYYYNVMPFGLKNAWATDQRLMDRVFAEQIGKNLEVYIEDMVVKTMEEGEHDQDLADILNLVRKYYMRLNPAKCSFGVQVGKFLGFMLTNRGIEANLKKCQAIIDMRSPSSVKEVQQFTGKNSFIQIFVVCRREVFSLLHIFEEK</sequence>
<dbReference type="InterPro" id="IPR053134">
    <property type="entry name" value="RNA-dir_DNA_polymerase"/>
</dbReference>
<evidence type="ECO:0000313" key="2">
    <source>
        <dbReference type="EMBL" id="PNX89864.1"/>
    </source>
</evidence>
<dbReference type="PANTHER" id="PTHR24559">
    <property type="entry name" value="TRANSPOSON TY3-I GAG-POL POLYPROTEIN"/>
    <property type="match status" value="1"/>
</dbReference>
<protein>
    <submittedName>
        <fullName evidence="2">Gag-pol polyprotein</fullName>
    </submittedName>
</protein>
<accession>A0A2K3MGI2</accession>
<evidence type="ECO:0000313" key="3">
    <source>
        <dbReference type="Proteomes" id="UP000236291"/>
    </source>
</evidence>
<dbReference type="InterPro" id="IPR043502">
    <property type="entry name" value="DNA/RNA_pol_sf"/>
</dbReference>
<proteinExistence type="predicted"/>
<dbReference type="InterPro" id="IPR043128">
    <property type="entry name" value="Rev_trsase/Diguanyl_cyclase"/>
</dbReference>
<dbReference type="EMBL" id="ASHM01061134">
    <property type="protein sequence ID" value="PNX89864.1"/>
    <property type="molecule type" value="Genomic_DNA"/>
</dbReference>
<dbReference type="Proteomes" id="UP000236291">
    <property type="component" value="Unassembled WGS sequence"/>
</dbReference>
<dbReference type="STRING" id="57577.A0A2K3MGI2"/>
<feature type="domain" description="Reverse transcriptase" evidence="1">
    <location>
        <begin position="2"/>
        <end position="151"/>
    </location>
</feature>
<dbReference type="PANTHER" id="PTHR24559:SF444">
    <property type="entry name" value="REVERSE TRANSCRIPTASE DOMAIN-CONTAINING PROTEIN"/>
    <property type="match status" value="1"/>
</dbReference>
<reference evidence="2 3" key="1">
    <citation type="journal article" date="2014" name="Am. J. Bot.">
        <title>Genome assembly and annotation for red clover (Trifolium pratense; Fabaceae).</title>
        <authorList>
            <person name="Istvanek J."/>
            <person name="Jaros M."/>
            <person name="Krenek A."/>
            <person name="Repkova J."/>
        </authorList>
    </citation>
    <scope>NUCLEOTIDE SEQUENCE [LARGE SCALE GENOMIC DNA]</scope>
    <source>
        <strain evidence="3">cv. Tatra</strain>
        <tissue evidence="2">Young leaves</tissue>
    </source>
</reference>
<evidence type="ECO:0000259" key="1">
    <source>
        <dbReference type="Pfam" id="PF00078"/>
    </source>
</evidence>
<dbReference type="Pfam" id="PF00078">
    <property type="entry name" value="RVT_1"/>
    <property type="match status" value="1"/>
</dbReference>
<comment type="caution">
    <text evidence="2">The sequence shown here is derived from an EMBL/GenBank/DDBJ whole genome shotgun (WGS) entry which is preliminary data.</text>
</comment>
<dbReference type="Gene3D" id="3.30.70.270">
    <property type="match status" value="1"/>
</dbReference>
<name>A0A2K3MGI2_TRIPR</name>
<gene>
    <name evidence="2" type="ORF">L195_g045986</name>
</gene>
<dbReference type="AlphaFoldDB" id="A0A2K3MGI2"/>
<dbReference type="InterPro" id="IPR000477">
    <property type="entry name" value="RT_dom"/>
</dbReference>
<dbReference type="SUPFAM" id="SSF56672">
    <property type="entry name" value="DNA/RNA polymerases"/>
    <property type="match status" value="1"/>
</dbReference>
<organism evidence="2 3">
    <name type="scientific">Trifolium pratense</name>
    <name type="common">Red clover</name>
    <dbReference type="NCBI Taxonomy" id="57577"/>
    <lineage>
        <taxon>Eukaryota</taxon>
        <taxon>Viridiplantae</taxon>
        <taxon>Streptophyta</taxon>
        <taxon>Embryophyta</taxon>
        <taxon>Tracheophyta</taxon>
        <taxon>Spermatophyta</taxon>
        <taxon>Magnoliopsida</taxon>
        <taxon>eudicotyledons</taxon>
        <taxon>Gunneridae</taxon>
        <taxon>Pentapetalae</taxon>
        <taxon>rosids</taxon>
        <taxon>fabids</taxon>
        <taxon>Fabales</taxon>
        <taxon>Fabaceae</taxon>
        <taxon>Papilionoideae</taxon>
        <taxon>50 kb inversion clade</taxon>
        <taxon>NPAAA clade</taxon>
        <taxon>Hologalegina</taxon>
        <taxon>IRL clade</taxon>
        <taxon>Trifolieae</taxon>
        <taxon>Trifolium</taxon>
    </lineage>
</organism>
<dbReference type="CDD" id="cd01647">
    <property type="entry name" value="RT_LTR"/>
    <property type="match status" value="1"/>
</dbReference>